<dbReference type="HOGENOM" id="CLU_168040_1_0_4"/>
<dbReference type="GO" id="GO:0016226">
    <property type="term" value="P:iron-sulfur cluster assembly"/>
    <property type="evidence" value="ECO:0007669"/>
    <property type="project" value="InterPro"/>
</dbReference>
<sequence>MLIMPSFSDHQQGNTMKWTDTQRIGEELFDTHGDSIDPKTLRFTQLRDLVLALPDFDDDPARCGEKILEAIQQVWISEAE</sequence>
<comment type="caution">
    <text evidence="1">The sequence shown here is derived from an EMBL/GenBank/DDBJ whole genome shotgun (WGS) entry which is preliminary data.</text>
</comment>
<evidence type="ECO:0000313" key="1">
    <source>
        <dbReference type="EMBL" id="EGC17872.1"/>
    </source>
</evidence>
<dbReference type="GO" id="GO:0008198">
    <property type="term" value="F:ferrous iron binding"/>
    <property type="evidence" value="ECO:0007669"/>
    <property type="project" value="TreeGrafter"/>
</dbReference>
<evidence type="ECO:0000313" key="2">
    <source>
        <dbReference type="Proteomes" id="UP000004088"/>
    </source>
</evidence>
<dbReference type="PIRSF" id="PIRSF039003">
    <property type="entry name" value="IscX"/>
    <property type="match status" value="1"/>
</dbReference>
<dbReference type="EMBL" id="AEWV01000013">
    <property type="protein sequence ID" value="EGC17872.1"/>
    <property type="molecule type" value="Genomic_DNA"/>
</dbReference>
<protein>
    <submittedName>
        <fullName evidence="1">FeS assembly protein IscX</fullName>
    </submittedName>
</protein>
<gene>
    <name evidence="1" type="primary">iscX</name>
    <name evidence="1" type="ORF">HMPREF9098_0683</name>
</gene>
<dbReference type="InterPro" id="IPR007479">
    <property type="entry name" value="ISC_FeS_clus_asmbl_IscsX"/>
</dbReference>
<dbReference type="STRING" id="888741.HMPREF9098_0683"/>
<dbReference type="PANTHER" id="PTHR37532:SF1">
    <property type="entry name" value="PROTEIN ISCX"/>
    <property type="match status" value="1"/>
</dbReference>
<keyword evidence="2" id="KW-1185">Reference proteome</keyword>
<dbReference type="SUPFAM" id="SSF140319">
    <property type="entry name" value="IscX-like"/>
    <property type="match status" value="1"/>
</dbReference>
<dbReference type="GO" id="GO:0005829">
    <property type="term" value="C:cytosol"/>
    <property type="evidence" value="ECO:0007669"/>
    <property type="project" value="TreeGrafter"/>
</dbReference>
<dbReference type="Proteomes" id="UP000004088">
    <property type="component" value="Unassembled WGS sequence"/>
</dbReference>
<proteinExistence type="predicted"/>
<accession>F0EXX3</accession>
<dbReference type="Pfam" id="PF04384">
    <property type="entry name" value="Fe-S_assembly"/>
    <property type="match status" value="1"/>
</dbReference>
<reference evidence="1 2" key="1">
    <citation type="submission" date="2011-01" db="EMBL/GenBank/DDBJ databases">
        <authorList>
            <person name="Muzny D."/>
            <person name="Qin X."/>
            <person name="Deng J."/>
            <person name="Jiang H."/>
            <person name="Liu Y."/>
            <person name="Qu J."/>
            <person name="Song X.-Z."/>
            <person name="Zhang L."/>
            <person name="Thornton R."/>
            <person name="Coyle M."/>
            <person name="Francisco L."/>
            <person name="Jackson L."/>
            <person name="Javaid M."/>
            <person name="Korchina V."/>
            <person name="Kovar C."/>
            <person name="Mata R."/>
            <person name="Mathew T."/>
            <person name="Ngo R."/>
            <person name="Nguyen L."/>
            <person name="Nguyen N."/>
            <person name="Okwuonu G."/>
            <person name="Ongeri F."/>
            <person name="Pham C."/>
            <person name="Simmons D."/>
            <person name="Wilczek-Boney K."/>
            <person name="Hale W."/>
            <person name="Jakkamsetti A."/>
            <person name="Pham P."/>
            <person name="Ruth R."/>
            <person name="San Lucas F."/>
            <person name="Warren J."/>
            <person name="Zhang J."/>
            <person name="Zhao Z."/>
            <person name="Zhou C."/>
            <person name="Zhu D."/>
            <person name="Lee S."/>
            <person name="Bess C."/>
            <person name="Blankenburg K."/>
            <person name="Forbes L."/>
            <person name="Fu Q."/>
            <person name="Gubbala S."/>
            <person name="Hirani K."/>
            <person name="Jayaseelan J.C."/>
            <person name="Lara F."/>
            <person name="Munidasa M."/>
            <person name="Palculict T."/>
            <person name="Patil S."/>
            <person name="Pu L.-L."/>
            <person name="Saada N."/>
            <person name="Tang L."/>
            <person name="Weissenberger G."/>
            <person name="Zhu Y."/>
            <person name="Hemphill L."/>
            <person name="Shang Y."/>
            <person name="Youmans B."/>
            <person name="Ayvaz T."/>
            <person name="Ross M."/>
            <person name="Santibanez J."/>
            <person name="Aqrawi P."/>
            <person name="Gross S."/>
            <person name="Joshi V."/>
            <person name="Fowler G."/>
            <person name="Nazareth L."/>
            <person name="Reid J."/>
            <person name="Worley K."/>
            <person name="Petrosino J."/>
            <person name="Highlander S."/>
            <person name="Gibbs R."/>
        </authorList>
    </citation>
    <scope>NUCLEOTIDE SEQUENCE [LARGE SCALE GENOMIC DNA]</scope>
    <source>
        <strain evidence="1 2">ATCC 33394</strain>
    </source>
</reference>
<name>F0EXX3_9NEIS</name>
<dbReference type="NCBIfam" id="TIGR03412">
    <property type="entry name" value="iscX_yfhJ"/>
    <property type="match status" value="1"/>
</dbReference>
<dbReference type="PANTHER" id="PTHR37532">
    <property type="entry name" value="PROTEIN ISCX"/>
    <property type="match status" value="1"/>
</dbReference>
<organism evidence="1 2">
    <name type="scientific">Kingella denitrificans ATCC 33394</name>
    <dbReference type="NCBI Taxonomy" id="888741"/>
    <lineage>
        <taxon>Bacteria</taxon>
        <taxon>Pseudomonadati</taxon>
        <taxon>Pseudomonadota</taxon>
        <taxon>Betaproteobacteria</taxon>
        <taxon>Neisseriales</taxon>
        <taxon>Neisseriaceae</taxon>
        <taxon>Kingella</taxon>
    </lineage>
</organism>
<dbReference type="InterPro" id="IPR036762">
    <property type="entry name" value="IscX-like_sf"/>
</dbReference>
<dbReference type="AlphaFoldDB" id="F0EXX3"/>
<dbReference type="Gene3D" id="1.10.10.600">
    <property type="entry name" value="IscX-like"/>
    <property type="match status" value="1"/>
</dbReference>